<organism evidence="2 3">
    <name type="scientific">Branchiibius hedensis</name>
    <dbReference type="NCBI Taxonomy" id="672460"/>
    <lineage>
        <taxon>Bacteria</taxon>
        <taxon>Bacillati</taxon>
        <taxon>Actinomycetota</taxon>
        <taxon>Actinomycetes</taxon>
        <taxon>Micrococcales</taxon>
        <taxon>Dermacoccaceae</taxon>
        <taxon>Branchiibius</taxon>
    </lineage>
</organism>
<dbReference type="EMBL" id="UESZ01000001">
    <property type="protein sequence ID" value="SSA33924.1"/>
    <property type="molecule type" value="Genomic_DNA"/>
</dbReference>
<dbReference type="AlphaFoldDB" id="A0A2Y8ZQ07"/>
<dbReference type="SUPFAM" id="SSF51182">
    <property type="entry name" value="RmlC-like cupins"/>
    <property type="match status" value="1"/>
</dbReference>
<accession>A0A2Y8ZQ07</accession>
<dbReference type="Gene3D" id="2.60.120.10">
    <property type="entry name" value="Jelly Rolls"/>
    <property type="match status" value="1"/>
</dbReference>
<evidence type="ECO:0000313" key="2">
    <source>
        <dbReference type="EMBL" id="SSA33924.1"/>
    </source>
</evidence>
<dbReference type="Proteomes" id="UP000250028">
    <property type="component" value="Unassembled WGS sequence"/>
</dbReference>
<dbReference type="CDD" id="cd06121">
    <property type="entry name" value="cupin_YML079wp"/>
    <property type="match status" value="1"/>
</dbReference>
<dbReference type="Pfam" id="PF06172">
    <property type="entry name" value="Cupin_5"/>
    <property type="match status" value="1"/>
</dbReference>
<dbReference type="InterPro" id="IPR011051">
    <property type="entry name" value="RmlC_Cupin_sf"/>
</dbReference>
<gene>
    <name evidence="2" type="ORF">SAMN04489750_1221</name>
</gene>
<proteinExistence type="predicted"/>
<dbReference type="OrthoDB" id="9798288at2"/>
<reference evidence="3" key="1">
    <citation type="submission" date="2016-10" db="EMBL/GenBank/DDBJ databases">
        <authorList>
            <person name="Varghese N."/>
            <person name="Submissions S."/>
        </authorList>
    </citation>
    <scope>NUCLEOTIDE SEQUENCE [LARGE SCALE GENOMIC DNA]</scope>
    <source>
        <strain evidence="3">DSM 22951</strain>
    </source>
</reference>
<dbReference type="InterPro" id="IPR039935">
    <property type="entry name" value="YML079W-like"/>
</dbReference>
<dbReference type="InterPro" id="IPR009327">
    <property type="entry name" value="Cupin_DUF985"/>
</dbReference>
<dbReference type="PANTHER" id="PTHR33387">
    <property type="entry name" value="RMLC-LIKE JELLY ROLL FOLD PROTEIN"/>
    <property type="match status" value="1"/>
</dbReference>
<keyword evidence="3" id="KW-1185">Reference proteome</keyword>
<feature type="domain" description="DUF985" evidence="1">
    <location>
        <begin position="7"/>
        <end position="137"/>
    </location>
</feature>
<evidence type="ECO:0000313" key="3">
    <source>
        <dbReference type="Proteomes" id="UP000250028"/>
    </source>
</evidence>
<protein>
    <recommendedName>
        <fullName evidence="1">DUF985 domain-containing protein</fullName>
    </recommendedName>
</protein>
<sequence length="141" mass="15123">MTSLPDWAHGLDLQPHPEGGWYAETYRSGVTIGDRVTATAIVFLLLPGEESAWHRVRSDELWIHQRGGPLELDLGGSGEHPAYADRTILGSDPSAGHRFQSLVPGGHWQAARPAGDEAVLVACVVTPGFDFADFELAPSPG</sequence>
<name>A0A2Y8ZQ07_9MICO</name>
<dbReference type="RefSeq" id="WP_109684556.1">
    <property type="nucleotide sequence ID" value="NZ_QGDN01000001.1"/>
</dbReference>
<dbReference type="InterPro" id="IPR014710">
    <property type="entry name" value="RmlC-like_jellyroll"/>
</dbReference>
<dbReference type="PANTHER" id="PTHR33387:SF3">
    <property type="entry name" value="DUF985 DOMAIN-CONTAINING PROTEIN"/>
    <property type="match status" value="1"/>
</dbReference>
<evidence type="ECO:0000259" key="1">
    <source>
        <dbReference type="Pfam" id="PF06172"/>
    </source>
</evidence>